<proteinExistence type="inferred from homology"/>
<comment type="similarity">
    <text evidence="1">Belongs to the GHMP kinase family. GalK subfamily.</text>
</comment>
<dbReference type="InterPro" id="IPR006203">
    <property type="entry name" value="GHMP_knse_ATP-bd_CS"/>
</dbReference>
<dbReference type="PANTHER" id="PTHR10457:SF7">
    <property type="entry name" value="GALACTOKINASE-RELATED"/>
    <property type="match status" value="1"/>
</dbReference>
<keyword evidence="3" id="KW-0547">Nucleotide-binding</keyword>
<dbReference type="InterPro" id="IPR020568">
    <property type="entry name" value="Ribosomal_Su5_D2-typ_SF"/>
</dbReference>
<keyword evidence="5" id="KW-0067">ATP-binding</keyword>
<organism evidence="8">
    <name type="scientific">marine metagenome</name>
    <dbReference type="NCBI Taxonomy" id="408172"/>
    <lineage>
        <taxon>unclassified sequences</taxon>
        <taxon>metagenomes</taxon>
        <taxon>ecological metagenomes</taxon>
    </lineage>
</organism>
<reference evidence="8" key="1">
    <citation type="submission" date="2018-05" db="EMBL/GenBank/DDBJ databases">
        <authorList>
            <person name="Lanie J.A."/>
            <person name="Ng W.-L."/>
            <person name="Kazmierczak K.M."/>
            <person name="Andrzejewski T.M."/>
            <person name="Davidsen T.M."/>
            <person name="Wayne K.J."/>
            <person name="Tettelin H."/>
            <person name="Glass J.I."/>
            <person name="Rusch D."/>
            <person name="Podicherti R."/>
            <person name="Tsui H.-C.T."/>
            <person name="Winkler M.E."/>
        </authorList>
    </citation>
    <scope>NUCLEOTIDE SEQUENCE</scope>
</reference>
<evidence type="ECO:0008006" key="9">
    <source>
        <dbReference type="Google" id="ProtNLM"/>
    </source>
</evidence>
<dbReference type="InterPro" id="IPR006204">
    <property type="entry name" value="GHMP_kinase_N_dom"/>
</dbReference>
<dbReference type="GO" id="GO:0006012">
    <property type="term" value="P:galactose metabolic process"/>
    <property type="evidence" value="ECO:0007669"/>
    <property type="project" value="InterPro"/>
</dbReference>
<dbReference type="InterPro" id="IPR000705">
    <property type="entry name" value="Galactokinase"/>
</dbReference>
<dbReference type="PRINTS" id="PR00959">
    <property type="entry name" value="MEVGALKINASE"/>
</dbReference>
<evidence type="ECO:0000259" key="7">
    <source>
        <dbReference type="Pfam" id="PF10509"/>
    </source>
</evidence>
<dbReference type="InterPro" id="IPR036554">
    <property type="entry name" value="GHMP_kinase_C_sf"/>
</dbReference>
<dbReference type="Gene3D" id="3.30.230.10">
    <property type="match status" value="1"/>
</dbReference>
<evidence type="ECO:0000259" key="6">
    <source>
        <dbReference type="Pfam" id="PF00288"/>
    </source>
</evidence>
<evidence type="ECO:0000313" key="8">
    <source>
        <dbReference type="EMBL" id="SVD99068.1"/>
    </source>
</evidence>
<dbReference type="SUPFAM" id="SSF54211">
    <property type="entry name" value="Ribosomal protein S5 domain 2-like"/>
    <property type="match status" value="1"/>
</dbReference>
<dbReference type="PANTHER" id="PTHR10457">
    <property type="entry name" value="MEVALONATE KINASE/GALACTOKINASE"/>
    <property type="match status" value="1"/>
</dbReference>
<dbReference type="PIRSF" id="PIRSF000530">
    <property type="entry name" value="Galactokinase"/>
    <property type="match status" value="1"/>
</dbReference>
<dbReference type="SUPFAM" id="SSF55060">
    <property type="entry name" value="GHMP Kinase, C-terminal domain"/>
    <property type="match status" value="1"/>
</dbReference>
<dbReference type="Pfam" id="PF00288">
    <property type="entry name" value="GHMP_kinases_N"/>
    <property type="match status" value="1"/>
</dbReference>
<evidence type="ECO:0000256" key="4">
    <source>
        <dbReference type="ARBA" id="ARBA00022777"/>
    </source>
</evidence>
<keyword evidence="2" id="KW-0808">Transferase</keyword>
<keyword evidence="4" id="KW-0418">Kinase</keyword>
<dbReference type="PROSITE" id="PS00627">
    <property type="entry name" value="GHMP_KINASES_ATP"/>
    <property type="match status" value="1"/>
</dbReference>
<feature type="domain" description="GHMP kinase N-terminal" evidence="6">
    <location>
        <begin position="61"/>
        <end position="148"/>
    </location>
</feature>
<dbReference type="InterPro" id="IPR006206">
    <property type="entry name" value="Mevalonate/galactokinase"/>
</dbReference>
<evidence type="ECO:0000256" key="2">
    <source>
        <dbReference type="ARBA" id="ARBA00022679"/>
    </source>
</evidence>
<dbReference type="Pfam" id="PF10509">
    <property type="entry name" value="GalKase_gal_bdg"/>
    <property type="match status" value="1"/>
</dbReference>
<accession>A0A382ZWK5</accession>
<dbReference type="PRINTS" id="PR00473">
    <property type="entry name" value="GALCTOKINASE"/>
</dbReference>
<gene>
    <name evidence="8" type="ORF">METZ01_LOCUS451922</name>
</gene>
<feature type="non-terminal residue" evidence="8">
    <location>
        <position position="1"/>
    </location>
</feature>
<dbReference type="Gene3D" id="3.30.70.890">
    <property type="entry name" value="GHMP kinase, C-terminal domain"/>
    <property type="match status" value="1"/>
</dbReference>
<protein>
    <recommendedName>
        <fullName evidence="9">GHMP kinase N-terminal domain-containing protein</fullName>
    </recommendedName>
</protein>
<dbReference type="EMBL" id="UINC01186714">
    <property type="protein sequence ID" value="SVD99068.1"/>
    <property type="molecule type" value="Genomic_DNA"/>
</dbReference>
<evidence type="ECO:0000256" key="1">
    <source>
        <dbReference type="ARBA" id="ARBA00006566"/>
    </source>
</evidence>
<evidence type="ECO:0000256" key="3">
    <source>
        <dbReference type="ARBA" id="ARBA00022741"/>
    </source>
</evidence>
<feature type="non-terminal residue" evidence="8">
    <location>
        <position position="255"/>
    </location>
</feature>
<dbReference type="GO" id="GO:0004335">
    <property type="term" value="F:galactokinase activity"/>
    <property type="evidence" value="ECO:0007669"/>
    <property type="project" value="InterPro"/>
</dbReference>
<dbReference type="InterPro" id="IPR014721">
    <property type="entry name" value="Ribsml_uS5_D2-typ_fold_subgr"/>
</dbReference>
<dbReference type="GO" id="GO:0005524">
    <property type="term" value="F:ATP binding"/>
    <property type="evidence" value="ECO:0007669"/>
    <property type="project" value="UniProtKB-KW"/>
</dbReference>
<dbReference type="GO" id="GO:0005829">
    <property type="term" value="C:cytosol"/>
    <property type="evidence" value="ECO:0007669"/>
    <property type="project" value="TreeGrafter"/>
</dbReference>
<feature type="domain" description="Galactokinase N-terminal" evidence="7">
    <location>
        <begin position="1"/>
        <end position="23"/>
    </location>
</feature>
<evidence type="ECO:0000256" key="5">
    <source>
        <dbReference type="ARBA" id="ARBA00022840"/>
    </source>
</evidence>
<sequence>NHTDYNGGDVLGVAAEQGIVLAVCARYDRLVRGVTQGGQAAFEYSLDNLENRPEESNWSRYPLGVLWAIEEQGLKFEHGFDMAVVSNVPSGAGMSSSAALELATAYAVLEGILHEFSRKDIVRICRYSENEYVGVPCGILDQGISGFGKKDQLVFIDCNSESFSNVPIPAGTHFWIFNTDIKHSLIDSFYSERFSECREVFEVAKSLHPNLECLVDYPLDELDSLAEHLSSNSFERVHHVLKENQRVKDVVKMLN</sequence>
<name>A0A382ZWK5_9ZZZZ</name>
<dbReference type="InterPro" id="IPR019539">
    <property type="entry name" value="GalKase_N"/>
</dbReference>
<dbReference type="AlphaFoldDB" id="A0A382ZWK5"/>